<dbReference type="FunFam" id="1.20.1740.10:FF:000062">
    <property type="entry name" value="Vesicular inhibitory amino acid transporter"/>
    <property type="match status" value="1"/>
</dbReference>
<evidence type="ECO:0000256" key="12">
    <source>
        <dbReference type="ARBA" id="ARBA00035892"/>
    </source>
</evidence>
<comment type="catalytic activity">
    <reaction evidence="13">
        <text>glycine(out) + n H(+)(in) = glycine(in) + n H(+)(out)</text>
        <dbReference type="Rhea" id="RHEA:70983"/>
        <dbReference type="ChEBI" id="CHEBI:15378"/>
        <dbReference type="ChEBI" id="CHEBI:57305"/>
    </reaction>
</comment>
<dbReference type="InterPro" id="IPR013057">
    <property type="entry name" value="AA_transpt_TM"/>
</dbReference>
<evidence type="ECO:0000256" key="19">
    <source>
        <dbReference type="SAM" id="MobiDB-lite"/>
    </source>
</evidence>
<feature type="transmembrane region" description="Helical" evidence="20">
    <location>
        <begin position="213"/>
        <end position="235"/>
    </location>
</feature>
<dbReference type="GO" id="GO:0015179">
    <property type="term" value="F:L-amino acid transmembrane transporter activity"/>
    <property type="evidence" value="ECO:0007669"/>
    <property type="project" value="TreeGrafter"/>
</dbReference>
<dbReference type="Proteomes" id="UP000694680">
    <property type="component" value="Chromosome 5"/>
</dbReference>
<dbReference type="GO" id="GO:0051939">
    <property type="term" value="P:gamma-aminobutyric acid import"/>
    <property type="evidence" value="ECO:0007669"/>
    <property type="project" value="UniProtKB-ARBA"/>
</dbReference>
<evidence type="ECO:0000256" key="18">
    <source>
        <dbReference type="ARBA" id="ARBA00046163"/>
    </source>
</evidence>
<keyword evidence="10" id="KW-0968">Cytoplasmic vesicle</keyword>
<dbReference type="GO" id="GO:0006836">
    <property type="term" value="P:neurotransmitter transport"/>
    <property type="evidence" value="ECO:0007669"/>
    <property type="project" value="UniProtKB-KW"/>
</dbReference>
<dbReference type="OrthoDB" id="6021076at2759"/>
<dbReference type="PANTHER" id="PTHR22950">
    <property type="entry name" value="AMINO ACID TRANSPORTER"/>
    <property type="match status" value="1"/>
</dbReference>
<keyword evidence="5" id="KW-0532">Neurotransmitter transport</keyword>
<keyword evidence="9" id="KW-0966">Cell projection</keyword>
<feature type="region of interest" description="Disordered" evidence="19">
    <location>
        <begin position="66"/>
        <end position="113"/>
    </location>
</feature>
<comment type="similarity">
    <text evidence="2">Belongs to the amino acid/polyamine transporter 2 family.</text>
</comment>
<organism evidence="22 23">
    <name type="scientific">Gouania willdenowi</name>
    <name type="common">Blunt-snouted clingfish</name>
    <name type="synonym">Lepadogaster willdenowi</name>
    <dbReference type="NCBI Taxonomy" id="441366"/>
    <lineage>
        <taxon>Eukaryota</taxon>
        <taxon>Metazoa</taxon>
        <taxon>Chordata</taxon>
        <taxon>Craniata</taxon>
        <taxon>Vertebrata</taxon>
        <taxon>Euteleostomi</taxon>
        <taxon>Actinopterygii</taxon>
        <taxon>Neopterygii</taxon>
        <taxon>Teleostei</taxon>
        <taxon>Neoteleostei</taxon>
        <taxon>Acanthomorphata</taxon>
        <taxon>Ovalentaria</taxon>
        <taxon>Blenniimorphae</taxon>
        <taxon>Blenniiformes</taxon>
        <taxon>Gobiesocoidei</taxon>
        <taxon>Gobiesocidae</taxon>
        <taxon>Gobiesocinae</taxon>
        <taxon>Gouania</taxon>
    </lineage>
</organism>
<evidence type="ECO:0000313" key="22">
    <source>
        <dbReference type="Ensembl" id="ENSGWIP00000053416.1"/>
    </source>
</evidence>
<comment type="subcellular location">
    <subcellularLocation>
        <location evidence="1">Cytoplasmic vesicle membrane</location>
        <topology evidence="1">Multi-pass membrane protein</topology>
    </subcellularLocation>
    <subcellularLocation>
        <location evidence="11">Presynapse</location>
    </subcellularLocation>
</comment>
<feature type="compositionally biased region" description="Gly residues" evidence="19">
    <location>
        <begin position="75"/>
        <end position="88"/>
    </location>
</feature>
<evidence type="ECO:0000256" key="16">
    <source>
        <dbReference type="ARBA" id="ARBA00041574"/>
    </source>
</evidence>
<evidence type="ECO:0000256" key="8">
    <source>
        <dbReference type="ARBA" id="ARBA00023136"/>
    </source>
</evidence>
<evidence type="ECO:0000256" key="5">
    <source>
        <dbReference type="ARBA" id="ARBA00022775"/>
    </source>
</evidence>
<evidence type="ECO:0000256" key="2">
    <source>
        <dbReference type="ARBA" id="ARBA00008066"/>
    </source>
</evidence>
<evidence type="ECO:0000256" key="7">
    <source>
        <dbReference type="ARBA" id="ARBA00023018"/>
    </source>
</evidence>
<feature type="transmembrane region" description="Helical" evidence="20">
    <location>
        <begin position="271"/>
        <end position="291"/>
    </location>
</feature>
<proteinExistence type="inferred from homology"/>
<dbReference type="Ensembl" id="ENSGWIT00000057604.1">
    <property type="protein sequence ID" value="ENSGWIP00000053416.1"/>
    <property type="gene ID" value="ENSGWIG00000025683.1"/>
</dbReference>
<dbReference type="AlphaFoldDB" id="A0A8C5I4A6"/>
<evidence type="ECO:0000313" key="23">
    <source>
        <dbReference type="Proteomes" id="UP000694680"/>
    </source>
</evidence>
<dbReference type="RefSeq" id="XP_028302252.1">
    <property type="nucleotide sequence ID" value="XM_028446451.1"/>
</dbReference>
<dbReference type="PANTHER" id="PTHR22950:SF689">
    <property type="entry name" value="VESICULAR INHIBITORY AMINO ACID TRANSPORTER"/>
    <property type="match status" value="1"/>
</dbReference>
<evidence type="ECO:0000256" key="15">
    <source>
        <dbReference type="ARBA" id="ARBA00039542"/>
    </source>
</evidence>
<evidence type="ECO:0000256" key="1">
    <source>
        <dbReference type="ARBA" id="ARBA00004439"/>
    </source>
</evidence>
<sequence length="530" mass="58070">MATLIRGKLSNKLTNAANAVSNKSQAKVSGMFARMGFQAATDEEALGFASCDDLDYDHRQGMQMDIMPSDDLQSGGEGSGDGGGGGLDGDSHYQRDGTGPPNSASKDGGSTNELTEVRPKITAWEAGWNVTNAIQGMFVLGLPYAILHGGYLGLFLIIFAAVVCCYTGKILIACLYEEDEDGQLVRVRDSYVDIANACCAPRFPALGGHIVNVAQIIELVMTCILYVVVSGNLMYNSFPNMPISQKSWAIIATAALLPCAFLKNLKAVSKFSLLCTLAHFVINVLVIAYCLSRARDWAWDKVKFYIDVKKFPISIGIIVFSYTSQIFLPSLEGNMQKPSEFHCMMNWTHIAACILKGLFALVAYLTWADATKEVITDNLPPGIRAVVNIFLVAKPCCRTRCRFFAAVEVFEKSFFQDGGRAYFPDCYGGDGRLKSWGLTLRCSLVVFTLLMAIYVPHFALLMGLTGSLTGAGLCFLLPSLFHLKLLWRKLLWHQVFFDVSIFVIGGICSISGFIHSTEGLIEAFKYNIEE</sequence>
<keyword evidence="7" id="KW-0770">Synapse</keyword>
<dbReference type="GO" id="GO:0015187">
    <property type="term" value="F:glycine transmembrane transporter activity"/>
    <property type="evidence" value="ECO:0007669"/>
    <property type="project" value="UniProtKB-ARBA"/>
</dbReference>
<feature type="transmembrane region" description="Helical" evidence="20">
    <location>
        <begin position="495"/>
        <end position="514"/>
    </location>
</feature>
<evidence type="ECO:0000259" key="21">
    <source>
        <dbReference type="Pfam" id="PF01490"/>
    </source>
</evidence>
<gene>
    <name evidence="22" type="primary">LOC114463151</name>
</gene>
<dbReference type="GO" id="GO:0098793">
    <property type="term" value="C:presynapse"/>
    <property type="evidence" value="ECO:0007669"/>
    <property type="project" value="UniProtKB-SubCell"/>
</dbReference>
<evidence type="ECO:0000256" key="4">
    <source>
        <dbReference type="ARBA" id="ARBA00022692"/>
    </source>
</evidence>
<reference evidence="22" key="1">
    <citation type="submission" date="2020-06" db="EMBL/GenBank/DDBJ databases">
        <authorList>
            <consortium name="Wellcome Sanger Institute Data Sharing"/>
        </authorList>
    </citation>
    <scope>NUCLEOTIDE SEQUENCE [LARGE SCALE GENOMIC DNA]</scope>
</reference>
<dbReference type="GO" id="GO:0005774">
    <property type="term" value="C:vacuolar membrane"/>
    <property type="evidence" value="ECO:0007669"/>
    <property type="project" value="TreeGrafter"/>
</dbReference>
<feature type="transmembrane region" description="Helical" evidence="20">
    <location>
        <begin position="247"/>
        <end position="265"/>
    </location>
</feature>
<name>A0A8C5I4A6_GOUWI</name>
<comment type="catalytic activity">
    <reaction evidence="14">
        <text>4-aminobutanoate(out) + n H(+)(in) = 4-aminobutanoate(in) + n H(+)(out)</text>
        <dbReference type="Rhea" id="RHEA:70979"/>
        <dbReference type="ChEBI" id="CHEBI:15378"/>
        <dbReference type="ChEBI" id="CHEBI:59888"/>
    </reaction>
</comment>
<reference evidence="22" key="3">
    <citation type="submission" date="2025-09" db="UniProtKB">
        <authorList>
            <consortium name="Ensembl"/>
        </authorList>
    </citation>
    <scope>IDENTIFICATION</scope>
</reference>
<evidence type="ECO:0000256" key="6">
    <source>
        <dbReference type="ARBA" id="ARBA00022989"/>
    </source>
</evidence>
<keyword evidence="8 20" id="KW-0472">Membrane</keyword>
<dbReference type="GO" id="GO:0140800">
    <property type="term" value="F:gamma-aminobutyric acid:proton antiporter activity"/>
    <property type="evidence" value="ECO:0007669"/>
    <property type="project" value="UniProtKB-ARBA"/>
</dbReference>
<keyword evidence="6 20" id="KW-1133">Transmembrane helix</keyword>
<evidence type="ECO:0000256" key="9">
    <source>
        <dbReference type="ARBA" id="ARBA00023273"/>
    </source>
</evidence>
<evidence type="ECO:0000256" key="17">
    <source>
        <dbReference type="ARBA" id="ARBA00042394"/>
    </source>
</evidence>
<feature type="transmembrane region" description="Helical" evidence="20">
    <location>
        <begin position="438"/>
        <end position="455"/>
    </location>
</feature>
<comment type="catalytic activity">
    <reaction evidence="12">
        <text>beta-alanine(out) + n H(+)(in) = beta-alanine(in) + n H(+)(out)</text>
        <dbReference type="Rhea" id="RHEA:70987"/>
        <dbReference type="ChEBI" id="CHEBI:15378"/>
        <dbReference type="ChEBI" id="CHEBI:57966"/>
    </reaction>
</comment>
<accession>A0A8C5I4A6</accession>
<feature type="domain" description="Amino acid transporter transmembrane" evidence="21">
    <location>
        <begin position="120"/>
        <end position="516"/>
    </location>
</feature>
<keyword evidence="23" id="KW-1185">Reference proteome</keyword>
<dbReference type="GO" id="GO:0030659">
    <property type="term" value="C:cytoplasmic vesicle membrane"/>
    <property type="evidence" value="ECO:0007669"/>
    <property type="project" value="UniProtKB-SubCell"/>
</dbReference>
<reference evidence="22" key="2">
    <citation type="submission" date="2025-08" db="UniProtKB">
        <authorList>
            <consortium name="Ensembl"/>
        </authorList>
    </citation>
    <scope>IDENTIFICATION</scope>
</reference>
<evidence type="ECO:0000256" key="11">
    <source>
        <dbReference type="ARBA" id="ARBA00034106"/>
    </source>
</evidence>
<feature type="transmembrane region" description="Helical" evidence="20">
    <location>
        <begin position="151"/>
        <end position="172"/>
    </location>
</feature>
<evidence type="ECO:0000256" key="13">
    <source>
        <dbReference type="ARBA" id="ARBA00035961"/>
    </source>
</evidence>
<feature type="transmembrane region" description="Helical" evidence="20">
    <location>
        <begin position="461"/>
        <end position="483"/>
    </location>
</feature>
<evidence type="ECO:0000256" key="3">
    <source>
        <dbReference type="ARBA" id="ARBA00022448"/>
    </source>
</evidence>
<comment type="function">
    <text evidence="18">Antiporter that exchanges vesicular protons for cytosolic 4-aminobutanoate or to a lesser extend glycine, thus allowing their secretion from nerve terminals. The transport is equally dependent on the chemical and electrical components of the proton gradient. May also transport beta-alanine. Acidification of GABAergic synaptic vesicles is a prerequisite for 4-aminobutanoate uptake.</text>
</comment>
<evidence type="ECO:0000256" key="20">
    <source>
        <dbReference type="SAM" id="Phobius"/>
    </source>
</evidence>
<protein>
    <recommendedName>
        <fullName evidence="15">Vesicular inhibitory amino acid transporter</fullName>
    </recommendedName>
    <alternativeName>
        <fullName evidence="16">Solute carrier family 32 member 1</fullName>
    </alternativeName>
    <alternativeName>
        <fullName evidence="17">Vesicular GABA transporter</fullName>
    </alternativeName>
</protein>
<keyword evidence="4 20" id="KW-0812">Transmembrane</keyword>
<dbReference type="Pfam" id="PF01490">
    <property type="entry name" value="Aa_trans"/>
    <property type="match status" value="1"/>
</dbReference>
<keyword evidence="3" id="KW-0813">Transport</keyword>
<dbReference type="GO" id="GO:0060077">
    <property type="term" value="C:inhibitory synapse"/>
    <property type="evidence" value="ECO:0007669"/>
    <property type="project" value="UniProtKB-ARBA"/>
</dbReference>
<feature type="transmembrane region" description="Helical" evidence="20">
    <location>
        <begin position="348"/>
        <end position="367"/>
    </location>
</feature>
<dbReference type="GeneID" id="114463151"/>
<feature type="transmembrane region" description="Helical" evidence="20">
    <location>
        <begin position="311"/>
        <end position="328"/>
    </location>
</feature>
<evidence type="ECO:0000256" key="10">
    <source>
        <dbReference type="ARBA" id="ARBA00023329"/>
    </source>
</evidence>
<feature type="compositionally biased region" description="Polar residues" evidence="19">
    <location>
        <begin position="100"/>
        <end position="113"/>
    </location>
</feature>
<evidence type="ECO:0000256" key="14">
    <source>
        <dbReference type="ARBA" id="ARBA00036440"/>
    </source>
</evidence>